<dbReference type="SUPFAM" id="SSF69340">
    <property type="entry name" value="C-terminal domain of adenylylcyclase associated protein"/>
    <property type="match status" value="1"/>
</dbReference>
<dbReference type="GO" id="GO:0003779">
    <property type="term" value="F:actin binding"/>
    <property type="evidence" value="ECO:0007669"/>
    <property type="project" value="InterPro"/>
</dbReference>
<comment type="similarity">
    <text evidence="1">Belongs to the CAP family.</text>
</comment>
<feature type="domain" description="C-CAP/cofactor C-like" evidence="3">
    <location>
        <begin position="272"/>
        <end position="406"/>
    </location>
</feature>
<dbReference type="InterPro" id="IPR016098">
    <property type="entry name" value="CAP/MinC_C"/>
</dbReference>
<dbReference type="GO" id="GO:0019933">
    <property type="term" value="P:cAMP-mediated signaling"/>
    <property type="evidence" value="ECO:0007669"/>
    <property type="project" value="TreeGrafter"/>
</dbReference>
<gene>
    <name evidence="4" type="ORF">RND71_043596</name>
</gene>
<protein>
    <recommendedName>
        <fullName evidence="3">C-CAP/cofactor C-like domain-containing protein</fullName>
    </recommendedName>
</protein>
<evidence type="ECO:0000313" key="5">
    <source>
        <dbReference type="Proteomes" id="UP001291623"/>
    </source>
</evidence>
<proteinExistence type="inferred from homology"/>
<feature type="region of interest" description="Disordered" evidence="2">
    <location>
        <begin position="182"/>
        <end position="201"/>
    </location>
</feature>
<dbReference type="Gene3D" id="1.25.40.330">
    <property type="entry name" value="Adenylate cyclase-associated CAP, N-terminal domain"/>
    <property type="match status" value="1"/>
</dbReference>
<dbReference type="Proteomes" id="UP001291623">
    <property type="component" value="Unassembled WGS sequence"/>
</dbReference>
<evidence type="ECO:0000313" key="4">
    <source>
        <dbReference type="EMBL" id="KAK4337310.1"/>
    </source>
</evidence>
<evidence type="ECO:0000256" key="1">
    <source>
        <dbReference type="ARBA" id="ARBA00007659"/>
    </source>
</evidence>
<dbReference type="PROSITE" id="PS51329">
    <property type="entry name" value="C_CAP_COFACTOR_C"/>
    <property type="match status" value="1"/>
</dbReference>
<dbReference type="Pfam" id="PF21938">
    <property type="entry name" value="CAP_N"/>
    <property type="match status" value="1"/>
</dbReference>
<name>A0AAE1QPD7_9SOLA</name>
<dbReference type="FunFam" id="1.25.40.330:FF:000001">
    <property type="entry name" value="Adenylyl cyclase-associated protein"/>
    <property type="match status" value="1"/>
</dbReference>
<dbReference type="InterPro" id="IPR001837">
    <property type="entry name" value="Adenylate_cyclase-assoc_CAP"/>
</dbReference>
<dbReference type="GO" id="GO:0016480">
    <property type="term" value="P:negative regulation of transcription by RNA polymerase III"/>
    <property type="evidence" value="ECO:0007669"/>
    <property type="project" value="InterPro"/>
</dbReference>
<sequence length="411" mass="46689">MSSSIIEFQELIDTYFVDFINLSNVIGDDVLKQADLVKEAINENKNIIEIAAKCKKPADAQIQSLIKPLANKIEQVQQFREKNRTSKYFNHLSTLSESIPALGWVVVSPTPAPYVKEMSDSGQFYGNKVLVSYKDKDENHRQWVNSWYNFLANLQKYIRKNHTTGLTWNIRGCDFSPMNAGALSSGAPLPPPPPPPPAMTTSYDDNNDLTEIRSALMKDLNVGTDITKGLRKVTKDQQTHKNLALRNLPPCPVSNKNTCVLPEKKLKDITHPPKLCLEGRKWLVEYQEDQKDLAIQINEMSESIHLYKCRNSLLIVKGKANSLILDSCIKTSVVFDDIVSSVEMVNCQDIKIQNMLFQSNSNQYGKEKWVMNAVDNNFQSTEAFQAYSKLRAQLWSAIDNEINFNECDIYR</sequence>
<dbReference type="GO" id="GO:0005737">
    <property type="term" value="C:cytoplasm"/>
    <property type="evidence" value="ECO:0007669"/>
    <property type="project" value="TreeGrafter"/>
</dbReference>
<dbReference type="PANTHER" id="PTHR10652:SF0">
    <property type="entry name" value="ADENYLYL CYCLASE-ASSOCIATED PROTEIN"/>
    <property type="match status" value="1"/>
</dbReference>
<dbReference type="Pfam" id="PF09174">
    <property type="entry name" value="Maf1"/>
    <property type="match status" value="1"/>
</dbReference>
<dbReference type="InterPro" id="IPR015257">
    <property type="entry name" value="Maf1"/>
</dbReference>
<dbReference type="InterPro" id="IPR036223">
    <property type="entry name" value="CAP_C_sf"/>
</dbReference>
<dbReference type="GO" id="GO:0000902">
    <property type="term" value="P:cell morphogenesis"/>
    <property type="evidence" value="ECO:0007669"/>
    <property type="project" value="TreeGrafter"/>
</dbReference>
<dbReference type="Gene3D" id="2.160.20.70">
    <property type="match status" value="1"/>
</dbReference>
<reference evidence="4" key="1">
    <citation type="submission" date="2023-12" db="EMBL/GenBank/DDBJ databases">
        <title>Genome assembly of Anisodus tanguticus.</title>
        <authorList>
            <person name="Wang Y.-J."/>
        </authorList>
    </citation>
    <scope>NUCLEOTIDE SEQUENCE</scope>
    <source>
        <strain evidence="4">KB-2021</strain>
        <tissue evidence="4">Leaf</tissue>
    </source>
</reference>
<organism evidence="4 5">
    <name type="scientific">Anisodus tanguticus</name>
    <dbReference type="NCBI Taxonomy" id="243964"/>
    <lineage>
        <taxon>Eukaryota</taxon>
        <taxon>Viridiplantae</taxon>
        <taxon>Streptophyta</taxon>
        <taxon>Embryophyta</taxon>
        <taxon>Tracheophyta</taxon>
        <taxon>Spermatophyta</taxon>
        <taxon>Magnoliopsida</taxon>
        <taxon>eudicotyledons</taxon>
        <taxon>Gunneridae</taxon>
        <taxon>Pentapetalae</taxon>
        <taxon>asterids</taxon>
        <taxon>lamiids</taxon>
        <taxon>Solanales</taxon>
        <taxon>Solanaceae</taxon>
        <taxon>Solanoideae</taxon>
        <taxon>Hyoscyameae</taxon>
        <taxon>Anisodus</taxon>
    </lineage>
</organism>
<comment type="caution">
    <text evidence="4">The sequence shown here is derived from an EMBL/GenBank/DDBJ whole genome shotgun (WGS) entry which is preliminary data.</text>
</comment>
<dbReference type="InterPro" id="IPR053950">
    <property type="entry name" value="CAP_N"/>
</dbReference>
<evidence type="ECO:0000256" key="2">
    <source>
        <dbReference type="SAM" id="MobiDB-lite"/>
    </source>
</evidence>
<dbReference type="InterPro" id="IPR013912">
    <property type="entry name" value="Adenylate_cyclase-assoc_CAP_C"/>
</dbReference>
<dbReference type="PANTHER" id="PTHR10652">
    <property type="entry name" value="ADENYLYL CYCLASE-ASSOCIATED PROTEIN"/>
    <property type="match status" value="1"/>
</dbReference>
<feature type="compositionally biased region" description="Pro residues" evidence="2">
    <location>
        <begin position="188"/>
        <end position="198"/>
    </location>
</feature>
<dbReference type="SMART" id="SM00673">
    <property type="entry name" value="CARP"/>
    <property type="match status" value="1"/>
</dbReference>
<dbReference type="Pfam" id="PF08603">
    <property type="entry name" value="CAP_C"/>
    <property type="match status" value="1"/>
</dbReference>
<dbReference type="SUPFAM" id="SSF101278">
    <property type="entry name" value="N-terminal domain of adenylylcyclase associated protein, CAP"/>
    <property type="match status" value="1"/>
</dbReference>
<keyword evidence="5" id="KW-1185">Reference proteome</keyword>
<dbReference type="AlphaFoldDB" id="A0AAE1QPD7"/>
<accession>A0AAE1QPD7</accession>
<dbReference type="GO" id="GO:0008179">
    <property type="term" value="F:adenylate cyclase binding"/>
    <property type="evidence" value="ECO:0007669"/>
    <property type="project" value="TreeGrafter"/>
</dbReference>
<dbReference type="EMBL" id="JAVYJV010000038">
    <property type="protein sequence ID" value="KAK4337310.1"/>
    <property type="molecule type" value="Genomic_DNA"/>
</dbReference>
<evidence type="ECO:0000259" key="3">
    <source>
        <dbReference type="PROSITE" id="PS51329"/>
    </source>
</evidence>
<dbReference type="InterPro" id="IPR017901">
    <property type="entry name" value="C-CAP_CF_C-like"/>
</dbReference>
<dbReference type="InterPro" id="IPR006599">
    <property type="entry name" value="CARP_motif"/>
</dbReference>
<dbReference type="InterPro" id="IPR036222">
    <property type="entry name" value="CAP_N_sf"/>
</dbReference>
<dbReference type="GO" id="GO:0007015">
    <property type="term" value="P:actin filament organization"/>
    <property type="evidence" value="ECO:0007669"/>
    <property type="project" value="TreeGrafter"/>
</dbReference>